<feature type="active site" description="Charge relay system" evidence="5">
    <location>
        <position position="160"/>
    </location>
</feature>
<feature type="active site" description="Charge relay system" evidence="5">
    <location>
        <position position="117"/>
    </location>
</feature>
<evidence type="ECO:0000256" key="6">
    <source>
        <dbReference type="SAM" id="SignalP"/>
    </source>
</evidence>
<evidence type="ECO:0000256" key="4">
    <source>
        <dbReference type="ARBA" id="ARBA00022825"/>
    </source>
</evidence>
<keyword evidence="9" id="KW-1185">Reference proteome</keyword>
<evidence type="ECO:0000313" key="8">
    <source>
        <dbReference type="EMBL" id="GGL85457.1"/>
    </source>
</evidence>
<accession>A0ABQ2GBZ8</accession>
<dbReference type="InterPro" id="IPR015500">
    <property type="entry name" value="Peptidase_S8_subtilisin-rel"/>
</dbReference>
<reference evidence="9" key="1">
    <citation type="journal article" date="2019" name="Int. J. Syst. Evol. Microbiol.">
        <title>The Global Catalogue of Microorganisms (GCM) 10K type strain sequencing project: providing services to taxonomists for standard genome sequencing and annotation.</title>
        <authorList>
            <consortium name="The Broad Institute Genomics Platform"/>
            <consortium name="The Broad Institute Genome Sequencing Center for Infectious Disease"/>
            <person name="Wu L."/>
            <person name="Ma J."/>
        </authorList>
    </citation>
    <scope>NUCLEOTIDE SEQUENCE [LARGE SCALE GENOMIC DNA]</scope>
    <source>
        <strain evidence="9">JCM 15442</strain>
    </source>
</reference>
<protein>
    <recommendedName>
        <fullName evidence="7">Peptidase S8/S53 domain-containing protein</fullName>
    </recommendedName>
</protein>
<keyword evidence="3 5" id="KW-0378">Hydrolase</keyword>
<feature type="active site" description="Charge relay system" evidence="5">
    <location>
        <position position="312"/>
    </location>
</feature>
<dbReference type="Proteomes" id="UP000639973">
    <property type="component" value="Unassembled WGS sequence"/>
</dbReference>
<evidence type="ECO:0000256" key="1">
    <source>
        <dbReference type="ARBA" id="ARBA00011073"/>
    </source>
</evidence>
<evidence type="ECO:0000256" key="5">
    <source>
        <dbReference type="PROSITE-ProRule" id="PRU01240"/>
    </source>
</evidence>
<proteinExistence type="inferred from homology"/>
<gene>
    <name evidence="8" type="ORF">GCM10010840_24200</name>
</gene>
<evidence type="ECO:0000256" key="2">
    <source>
        <dbReference type="ARBA" id="ARBA00022670"/>
    </source>
</evidence>
<dbReference type="InterPro" id="IPR050131">
    <property type="entry name" value="Peptidase_S8_subtilisin-like"/>
</dbReference>
<dbReference type="InterPro" id="IPR036852">
    <property type="entry name" value="Peptidase_S8/S53_dom_sf"/>
</dbReference>
<dbReference type="PROSITE" id="PS00136">
    <property type="entry name" value="SUBTILASE_ASP"/>
    <property type="match status" value="1"/>
</dbReference>
<keyword evidence="6" id="KW-0732">Signal</keyword>
<feature type="signal peptide" evidence="6">
    <location>
        <begin position="1"/>
        <end position="17"/>
    </location>
</feature>
<dbReference type="InterPro" id="IPR023827">
    <property type="entry name" value="Peptidase_S8_Asp-AS"/>
</dbReference>
<feature type="domain" description="Peptidase S8/S53" evidence="7">
    <location>
        <begin position="108"/>
        <end position="353"/>
    </location>
</feature>
<keyword evidence="4 5" id="KW-0720">Serine protease</keyword>
<dbReference type="Pfam" id="PF00082">
    <property type="entry name" value="Peptidase_S8"/>
    <property type="match status" value="1"/>
</dbReference>
<dbReference type="Gene3D" id="3.40.50.200">
    <property type="entry name" value="Peptidase S8/S53 domain"/>
    <property type="match status" value="1"/>
</dbReference>
<dbReference type="PANTHER" id="PTHR43806:SF11">
    <property type="entry name" value="CEREVISIN-RELATED"/>
    <property type="match status" value="1"/>
</dbReference>
<comment type="similarity">
    <text evidence="1 5">Belongs to the peptidase S8 family.</text>
</comment>
<sequence>MKHTHYLLPILTGALLASCGTTPVTTPQAYSAGSSLQAQGGTTEEPTMKSAAASGRIGAWAKGRIGAWAKGLDSSTVASGVPNTFSENAAAWKLIKLPEAQAMAPNLGRGVVVAVIDTGLDVSHPVFAGHLTAPESWYDFVGQDTDPSDVSSSGGDLYGHGTAVASLVLQVAPEARILPIRVLNATGGGTVKNLAAGVDWAVKQGAQVINLSVASGVDGELSLALERAAAQGIYITLAAGNEGFQQVAYPARNTTKEDSMLGRYGVNAGAVSPDMALADWSNYGNTLELAAPGVDLATAVPNGEYAVVNGTSFAAPVLSGTLALALGESYSPTLKGQLALMMNTTATDITPANRGLTRGKSNILGNGVVNAWLFMKKVLR</sequence>
<evidence type="ECO:0000256" key="3">
    <source>
        <dbReference type="ARBA" id="ARBA00022801"/>
    </source>
</evidence>
<feature type="chain" id="PRO_5047208192" description="Peptidase S8/S53 domain-containing protein" evidence="6">
    <location>
        <begin position="18"/>
        <end position="380"/>
    </location>
</feature>
<dbReference type="EMBL" id="BMOL01000011">
    <property type="protein sequence ID" value="GGL85457.1"/>
    <property type="molecule type" value="Genomic_DNA"/>
</dbReference>
<evidence type="ECO:0000313" key="9">
    <source>
        <dbReference type="Proteomes" id="UP000639973"/>
    </source>
</evidence>
<comment type="caution">
    <text evidence="8">The sequence shown here is derived from an EMBL/GenBank/DDBJ whole genome shotgun (WGS) entry which is preliminary data.</text>
</comment>
<dbReference type="PRINTS" id="PR00723">
    <property type="entry name" value="SUBTILISIN"/>
</dbReference>
<dbReference type="InterPro" id="IPR000209">
    <property type="entry name" value="Peptidase_S8/S53_dom"/>
</dbReference>
<dbReference type="PROSITE" id="PS51892">
    <property type="entry name" value="SUBTILASE"/>
    <property type="match status" value="1"/>
</dbReference>
<dbReference type="SUPFAM" id="SSF52743">
    <property type="entry name" value="Subtilisin-like"/>
    <property type="match status" value="1"/>
</dbReference>
<dbReference type="PROSITE" id="PS51257">
    <property type="entry name" value="PROKAR_LIPOPROTEIN"/>
    <property type="match status" value="1"/>
</dbReference>
<keyword evidence="2 5" id="KW-0645">Protease</keyword>
<dbReference type="RefSeq" id="WP_188972316.1">
    <property type="nucleotide sequence ID" value="NZ_BMOL01000011.1"/>
</dbReference>
<organism evidence="8 9">
    <name type="scientific">Deinococcus aerolatus</name>
    <dbReference type="NCBI Taxonomy" id="522487"/>
    <lineage>
        <taxon>Bacteria</taxon>
        <taxon>Thermotogati</taxon>
        <taxon>Deinococcota</taxon>
        <taxon>Deinococci</taxon>
        <taxon>Deinococcales</taxon>
        <taxon>Deinococcaceae</taxon>
        <taxon>Deinococcus</taxon>
    </lineage>
</organism>
<evidence type="ECO:0000259" key="7">
    <source>
        <dbReference type="Pfam" id="PF00082"/>
    </source>
</evidence>
<name>A0ABQ2GBZ8_9DEIO</name>
<dbReference type="PANTHER" id="PTHR43806">
    <property type="entry name" value="PEPTIDASE S8"/>
    <property type="match status" value="1"/>
</dbReference>